<dbReference type="SMART" id="SM00448">
    <property type="entry name" value="REC"/>
    <property type="match status" value="1"/>
</dbReference>
<evidence type="ECO:0000256" key="3">
    <source>
        <dbReference type="PROSITE-ProRule" id="PRU00169"/>
    </source>
</evidence>
<dbReference type="PROSITE" id="PS50043">
    <property type="entry name" value="HTH_LUXR_2"/>
    <property type="match status" value="1"/>
</dbReference>
<dbReference type="PROSITE" id="PS50110">
    <property type="entry name" value="RESPONSE_REGULATORY"/>
    <property type="match status" value="1"/>
</dbReference>
<comment type="caution">
    <text evidence="6">The sequence shown here is derived from an EMBL/GenBank/DDBJ whole genome shotgun (WGS) entry which is preliminary data.</text>
</comment>
<keyword evidence="2" id="KW-0238">DNA-binding</keyword>
<dbReference type="InterPro" id="IPR001789">
    <property type="entry name" value="Sig_transdc_resp-reg_receiver"/>
</dbReference>
<dbReference type="RefSeq" id="WP_166078204.1">
    <property type="nucleotide sequence ID" value="NZ_JAAJBT010000014.1"/>
</dbReference>
<evidence type="ECO:0000256" key="1">
    <source>
        <dbReference type="ARBA" id="ARBA00022553"/>
    </source>
</evidence>
<accession>A0ABX0I8U1</accession>
<evidence type="ECO:0000259" key="5">
    <source>
        <dbReference type="PROSITE" id="PS50110"/>
    </source>
</evidence>
<dbReference type="InterPro" id="IPR000792">
    <property type="entry name" value="Tscrpt_reg_LuxR_C"/>
</dbReference>
<evidence type="ECO:0000313" key="7">
    <source>
        <dbReference type="Proteomes" id="UP000800984"/>
    </source>
</evidence>
<protein>
    <submittedName>
        <fullName evidence="6">Response regulator transcription factor</fullName>
    </submittedName>
</protein>
<dbReference type="InterPro" id="IPR058245">
    <property type="entry name" value="NreC/VraR/RcsB-like_REC"/>
</dbReference>
<dbReference type="EMBL" id="JAAJBT010000014">
    <property type="protein sequence ID" value="NHM03056.1"/>
    <property type="molecule type" value="Genomic_DNA"/>
</dbReference>
<dbReference type="Pfam" id="PF00196">
    <property type="entry name" value="GerE"/>
    <property type="match status" value="1"/>
</dbReference>
<dbReference type="PRINTS" id="PR00038">
    <property type="entry name" value="HTHLUXR"/>
</dbReference>
<dbReference type="InterPro" id="IPR039420">
    <property type="entry name" value="WalR-like"/>
</dbReference>
<evidence type="ECO:0000256" key="2">
    <source>
        <dbReference type="ARBA" id="ARBA00023125"/>
    </source>
</evidence>
<gene>
    <name evidence="6" type="ORF">G4D72_13170</name>
</gene>
<feature type="modified residue" description="4-aspartylphosphate" evidence="3">
    <location>
        <position position="55"/>
    </location>
</feature>
<dbReference type="PANTHER" id="PTHR43214:SF43">
    <property type="entry name" value="TWO-COMPONENT RESPONSE REGULATOR"/>
    <property type="match status" value="1"/>
</dbReference>
<dbReference type="Pfam" id="PF00072">
    <property type="entry name" value="Response_reg"/>
    <property type="match status" value="1"/>
</dbReference>
<dbReference type="SUPFAM" id="SSF52172">
    <property type="entry name" value="CheY-like"/>
    <property type="match status" value="1"/>
</dbReference>
<dbReference type="InterPro" id="IPR011006">
    <property type="entry name" value="CheY-like_superfamily"/>
</dbReference>
<keyword evidence="7" id="KW-1185">Reference proteome</keyword>
<keyword evidence="1 3" id="KW-0597">Phosphoprotein</keyword>
<dbReference type="CDD" id="cd17535">
    <property type="entry name" value="REC_NarL-like"/>
    <property type="match status" value="1"/>
</dbReference>
<feature type="domain" description="HTH luxR-type" evidence="4">
    <location>
        <begin position="143"/>
        <end position="208"/>
    </location>
</feature>
<evidence type="ECO:0000259" key="4">
    <source>
        <dbReference type="PROSITE" id="PS50043"/>
    </source>
</evidence>
<dbReference type="InterPro" id="IPR016032">
    <property type="entry name" value="Sig_transdc_resp-reg_C-effctor"/>
</dbReference>
<dbReference type="CDD" id="cd06170">
    <property type="entry name" value="LuxR_C_like"/>
    <property type="match status" value="1"/>
</dbReference>
<name>A0ABX0I8U1_9FLAO</name>
<sequence length="209" mass="23754">MEYSILIVDDHLVVRTGVTIILQNEIDNLSISYASNFPETMQLLTDTIFDLIILDINIPGGKQTEMISDIRKVQSEVKILMFSAHEEDAYALRYFHAGANGYLNKLSAEDKIVEAVKNIMEKGKYISPEIAEKLVTNQINNEPLNPFDKLSNRENEIVKLLIKGEGNLEISNGLGIQMSTVSTYKNRVFEKLRINNLVELIEKYNLHHS</sequence>
<evidence type="ECO:0000313" key="6">
    <source>
        <dbReference type="EMBL" id="NHM03056.1"/>
    </source>
</evidence>
<organism evidence="6 7">
    <name type="scientific">Flavobacterium difficile</name>
    <dbReference type="NCBI Taxonomy" id="2709659"/>
    <lineage>
        <taxon>Bacteria</taxon>
        <taxon>Pseudomonadati</taxon>
        <taxon>Bacteroidota</taxon>
        <taxon>Flavobacteriia</taxon>
        <taxon>Flavobacteriales</taxon>
        <taxon>Flavobacteriaceae</taxon>
        <taxon>Flavobacterium</taxon>
    </lineage>
</organism>
<dbReference type="SMART" id="SM00421">
    <property type="entry name" value="HTH_LUXR"/>
    <property type="match status" value="1"/>
</dbReference>
<dbReference type="Proteomes" id="UP000800984">
    <property type="component" value="Unassembled WGS sequence"/>
</dbReference>
<dbReference type="Gene3D" id="3.40.50.2300">
    <property type="match status" value="1"/>
</dbReference>
<reference evidence="6 7" key="1">
    <citation type="submission" date="2020-02" db="EMBL/GenBank/DDBJ databases">
        <authorList>
            <person name="Chen W.-M."/>
        </authorList>
    </citation>
    <scope>NUCLEOTIDE SEQUENCE [LARGE SCALE GENOMIC DNA]</scope>
    <source>
        <strain evidence="6 7">KDG-16</strain>
    </source>
</reference>
<dbReference type="PROSITE" id="PS00622">
    <property type="entry name" value="HTH_LUXR_1"/>
    <property type="match status" value="1"/>
</dbReference>
<feature type="domain" description="Response regulatory" evidence="5">
    <location>
        <begin position="4"/>
        <end position="120"/>
    </location>
</feature>
<proteinExistence type="predicted"/>
<dbReference type="PANTHER" id="PTHR43214">
    <property type="entry name" value="TWO-COMPONENT RESPONSE REGULATOR"/>
    <property type="match status" value="1"/>
</dbReference>
<dbReference type="SUPFAM" id="SSF46894">
    <property type="entry name" value="C-terminal effector domain of the bipartite response regulators"/>
    <property type="match status" value="1"/>
</dbReference>